<keyword evidence="3" id="KW-0378">Hydrolase</keyword>
<dbReference type="PROSITE" id="PS01227">
    <property type="entry name" value="UPF0012"/>
    <property type="match status" value="1"/>
</dbReference>
<dbReference type="SUPFAM" id="SSF56317">
    <property type="entry name" value="Carbon-nitrogen hydrolase"/>
    <property type="match status" value="1"/>
</dbReference>
<dbReference type="eggNOG" id="COG0388">
    <property type="taxonomic scope" value="Bacteria"/>
</dbReference>
<dbReference type="RefSeq" id="WP_034788348.1">
    <property type="nucleotide sequence ID" value="NZ_JMPJ01000026.1"/>
</dbReference>
<dbReference type="Proteomes" id="UP000028640">
    <property type="component" value="Unassembled WGS sequence"/>
</dbReference>
<dbReference type="InterPro" id="IPR001110">
    <property type="entry name" value="UPF0012_CS"/>
</dbReference>
<accession>A0A085GL64</accession>
<dbReference type="GeneID" id="78379053"/>
<dbReference type="EMBL" id="JMPJ01000026">
    <property type="protein sequence ID" value="KFC84459.1"/>
    <property type="molecule type" value="Genomic_DNA"/>
</dbReference>
<dbReference type="PANTHER" id="PTHR23088">
    <property type="entry name" value="NITRILASE-RELATED"/>
    <property type="match status" value="1"/>
</dbReference>
<dbReference type="PROSITE" id="PS50263">
    <property type="entry name" value="CN_HYDROLASE"/>
    <property type="match status" value="1"/>
</dbReference>
<evidence type="ECO:0000313" key="3">
    <source>
        <dbReference type="EMBL" id="KFC84459.1"/>
    </source>
</evidence>
<protein>
    <submittedName>
        <fullName evidence="3">Putative amidase</fullName>
        <ecNumber evidence="3">3.5.-.-</ecNumber>
    </submittedName>
</protein>
<evidence type="ECO:0000256" key="1">
    <source>
        <dbReference type="ARBA" id="ARBA00010613"/>
    </source>
</evidence>
<dbReference type="CDD" id="cd07581">
    <property type="entry name" value="nitrilase_3"/>
    <property type="match status" value="1"/>
</dbReference>
<comment type="caution">
    <text evidence="3">The sequence shown here is derived from an EMBL/GenBank/DDBJ whole genome shotgun (WGS) entry which is preliminary data.</text>
</comment>
<dbReference type="AlphaFoldDB" id="A0A085GL64"/>
<dbReference type="Pfam" id="PF00795">
    <property type="entry name" value="CN_hydrolase"/>
    <property type="match status" value="1"/>
</dbReference>
<dbReference type="EC" id="3.5.-.-" evidence="3"/>
<evidence type="ECO:0000313" key="4">
    <source>
        <dbReference type="Proteomes" id="UP000028640"/>
    </source>
</evidence>
<sequence>MKVALGQFAVAKEWQTNVETCLSLMKKSEQAGVDLLVLPEGILARDITDPDLVLKAAQPLDGPFVSQLLAASVGSQMTTMMSVHTPTPDGRAWNVLISLRDGKIISEYRKLHLYDAFSTQESKNVTPGKDIPPLVEVAGFKVGLMTCYDVRFPELARRLVLDGADALVLPAAWVKGPLKEMHWEVLVTARALENTTYVVAVGECGERNIGNSMVVDPLGVAIARAAEAPALVFAELDKARLEHARKVLPVLDNRRFDIPQLRSDKF</sequence>
<organism evidence="3 4">
    <name type="scientific">Ewingella americana (strain ATCC 33852 / DSM 4580 / CCUG 14506 / JCM 5911 / LMG 7869 / NCTC 12157 / CDC 1468-78)</name>
    <dbReference type="NCBI Taxonomy" id="910964"/>
    <lineage>
        <taxon>Bacteria</taxon>
        <taxon>Pseudomonadati</taxon>
        <taxon>Pseudomonadota</taxon>
        <taxon>Gammaproteobacteria</taxon>
        <taxon>Enterobacterales</taxon>
        <taxon>Yersiniaceae</taxon>
        <taxon>Ewingella</taxon>
    </lineage>
</organism>
<dbReference type="Gene3D" id="3.60.110.10">
    <property type="entry name" value="Carbon-nitrogen hydrolase"/>
    <property type="match status" value="1"/>
</dbReference>
<reference evidence="3 4" key="1">
    <citation type="submission" date="2014-05" db="EMBL/GenBank/DDBJ databases">
        <title>ATOL: Assembling a taxonomically balanced genome-scale reconstruction of the evolutionary history of the Enterobacteriaceae.</title>
        <authorList>
            <person name="Plunkett G.III."/>
            <person name="Neeno-Eckwall E.C."/>
            <person name="Glasner J.D."/>
            <person name="Perna N.T."/>
        </authorList>
    </citation>
    <scope>NUCLEOTIDE SEQUENCE [LARGE SCALE GENOMIC DNA]</scope>
    <source>
        <strain evidence="3 4">ATCC 33852</strain>
    </source>
</reference>
<feature type="domain" description="CN hydrolase" evidence="2">
    <location>
        <begin position="1"/>
        <end position="238"/>
    </location>
</feature>
<dbReference type="InterPro" id="IPR036526">
    <property type="entry name" value="C-N_Hydrolase_sf"/>
</dbReference>
<dbReference type="STRING" id="910964.GEAM_0711"/>
<dbReference type="NCBIfam" id="NF033621">
    <property type="entry name" value="de_GSH_amidase"/>
    <property type="match status" value="1"/>
</dbReference>
<dbReference type="PANTHER" id="PTHR23088:SF27">
    <property type="entry name" value="DEAMINATED GLUTATHIONE AMIDASE"/>
    <property type="match status" value="1"/>
</dbReference>
<comment type="similarity">
    <text evidence="1">Belongs to the carbon-nitrogen hydrolase superfamily. NIT1/NIT2 family.</text>
</comment>
<dbReference type="GO" id="GO:0016787">
    <property type="term" value="F:hydrolase activity"/>
    <property type="evidence" value="ECO:0007669"/>
    <property type="project" value="UniProtKB-KW"/>
</dbReference>
<evidence type="ECO:0000259" key="2">
    <source>
        <dbReference type="PROSITE" id="PS50263"/>
    </source>
</evidence>
<dbReference type="InterPro" id="IPR003010">
    <property type="entry name" value="C-N_Hydrolase"/>
</dbReference>
<gene>
    <name evidence="3" type="ORF">GEAM_0711</name>
</gene>
<dbReference type="OrthoDB" id="9811121at2"/>
<dbReference type="InterPro" id="IPR047999">
    <property type="entry name" value="De_GSH_amidase"/>
</dbReference>
<name>A0A085GL64_EWIA3</name>
<proteinExistence type="inferred from homology"/>
<keyword evidence="4" id="KW-1185">Reference proteome</keyword>